<evidence type="ECO:0000256" key="5">
    <source>
        <dbReference type="ARBA" id="ARBA00023136"/>
    </source>
</evidence>
<dbReference type="Proteomes" id="UP000749559">
    <property type="component" value="Unassembled WGS sequence"/>
</dbReference>
<keyword evidence="3 7" id="KW-0812">Transmembrane</keyword>
<feature type="transmembrane region" description="Helical" evidence="7">
    <location>
        <begin position="355"/>
        <end position="375"/>
    </location>
</feature>
<dbReference type="SUPFAM" id="SSF103473">
    <property type="entry name" value="MFS general substrate transporter"/>
    <property type="match status" value="1"/>
</dbReference>
<feature type="transmembrane region" description="Helical" evidence="7">
    <location>
        <begin position="382"/>
        <end position="406"/>
    </location>
</feature>
<dbReference type="AlphaFoldDB" id="A0A8J1TUH1"/>
<dbReference type="PANTHER" id="PTHR19444">
    <property type="entry name" value="UNC-93 RELATED"/>
    <property type="match status" value="1"/>
</dbReference>
<evidence type="ECO:0000256" key="7">
    <source>
        <dbReference type="SAM" id="Phobius"/>
    </source>
</evidence>
<evidence type="ECO:0000313" key="9">
    <source>
        <dbReference type="Proteomes" id="UP000749559"/>
    </source>
</evidence>
<protein>
    <submittedName>
        <fullName evidence="8">Uncharacterized protein</fullName>
    </submittedName>
</protein>
<gene>
    <name evidence="8" type="ORF">OFUS_LOCUS14597</name>
</gene>
<organism evidence="8 9">
    <name type="scientific">Owenia fusiformis</name>
    <name type="common">Polychaete worm</name>
    <dbReference type="NCBI Taxonomy" id="6347"/>
    <lineage>
        <taxon>Eukaryota</taxon>
        <taxon>Metazoa</taxon>
        <taxon>Spiralia</taxon>
        <taxon>Lophotrochozoa</taxon>
        <taxon>Annelida</taxon>
        <taxon>Polychaeta</taxon>
        <taxon>Sedentaria</taxon>
        <taxon>Canalipalpata</taxon>
        <taxon>Sabellida</taxon>
        <taxon>Oweniida</taxon>
        <taxon>Oweniidae</taxon>
        <taxon>Owenia</taxon>
    </lineage>
</organism>
<dbReference type="PANTHER" id="PTHR19444:SF13">
    <property type="entry name" value="PROTEIN UNC-93 HOMOLOG A"/>
    <property type="match status" value="1"/>
</dbReference>
<feature type="transmembrane region" description="Helical" evidence="7">
    <location>
        <begin position="450"/>
        <end position="471"/>
    </location>
</feature>
<dbReference type="OrthoDB" id="78663at2759"/>
<name>A0A8J1TUH1_OWEFU</name>
<proteinExistence type="inferred from homology"/>
<feature type="compositionally biased region" description="Basic and acidic residues" evidence="6">
    <location>
        <begin position="1"/>
        <end position="10"/>
    </location>
</feature>
<comment type="caution">
    <text evidence="8">The sequence shown here is derived from an EMBL/GenBank/DDBJ whole genome shotgun (WGS) entry which is preliminary data.</text>
</comment>
<keyword evidence="5 7" id="KW-0472">Membrane</keyword>
<keyword evidence="9" id="KW-1185">Reference proteome</keyword>
<feature type="transmembrane region" description="Helical" evidence="7">
    <location>
        <begin position="107"/>
        <end position="126"/>
    </location>
</feature>
<dbReference type="Gene3D" id="1.20.1250.20">
    <property type="entry name" value="MFS general substrate transporter like domains"/>
    <property type="match status" value="1"/>
</dbReference>
<dbReference type="GO" id="GO:0016020">
    <property type="term" value="C:membrane"/>
    <property type="evidence" value="ECO:0007669"/>
    <property type="project" value="UniProtKB-SubCell"/>
</dbReference>
<dbReference type="EMBL" id="CAIIXF020000007">
    <property type="protein sequence ID" value="CAH1789193.1"/>
    <property type="molecule type" value="Genomic_DNA"/>
</dbReference>
<dbReference type="InterPro" id="IPR051951">
    <property type="entry name" value="UNC-93_regulatory"/>
</dbReference>
<accession>A0A8J1TUH1</accession>
<feature type="transmembrane region" description="Helical" evidence="7">
    <location>
        <begin position="204"/>
        <end position="229"/>
    </location>
</feature>
<evidence type="ECO:0000256" key="1">
    <source>
        <dbReference type="ARBA" id="ARBA00004141"/>
    </source>
</evidence>
<evidence type="ECO:0000256" key="3">
    <source>
        <dbReference type="ARBA" id="ARBA00022692"/>
    </source>
</evidence>
<evidence type="ECO:0000313" key="8">
    <source>
        <dbReference type="EMBL" id="CAH1789193.1"/>
    </source>
</evidence>
<evidence type="ECO:0000256" key="6">
    <source>
        <dbReference type="SAM" id="MobiDB-lite"/>
    </source>
</evidence>
<dbReference type="InterPro" id="IPR010291">
    <property type="entry name" value="Ion_channel_UNC-93"/>
</dbReference>
<feature type="transmembrane region" description="Helical" evidence="7">
    <location>
        <begin position="138"/>
        <end position="156"/>
    </location>
</feature>
<evidence type="ECO:0000256" key="4">
    <source>
        <dbReference type="ARBA" id="ARBA00022989"/>
    </source>
</evidence>
<evidence type="ECO:0000256" key="2">
    <source>
        <dbReference type="ARBA" id="ARBA00009172"/>
    </source>
</evidence>
<feature type="transmembrane region" description="Helical" evidence="7">
    <location>
        <begin position="311"/>
        <end position="335"/>
    </location>
</feature>
<feature type="transmembrane region" description="Helical" evidence="7">
    <location>
        <begin position="477"/>
        <end position="497"/>
    </location>
</feature>
<dbReference type="Pfam" id="PF05978">
    <property type="entry name" value="UNC-93"/>
    <property type="match status" value="1"/>
</dbReference>
<comment type="similarity">
    <text evidence="2">Belongs to the unc-93 family.</text>
</comment>
<feature type="region of interest" description="Disordered" evidence="6">
    <location>
        <begin position="1"/>
        <end position="21"/>
    </location>
</feature>
<sequence>MDDASHKESDTPNIKHINMDSTKGALKNNGALTENSDGANEQRHRSRALCDACIPSKLFNKLLMICCLTEATRVKIRIIVMSLSFMAEFTAYLSLQNLQSSLNASGGLGTMSLSMLGFGLAIASWFSHIPIRFFGPKLCIIVGWMSMCVFIIANAFPYPYTLIPASVLVGLTMGPTWTAQGMFMTTYSIEYAELVNMEEGDAMGYFSGIFFGIFHTSRIIGDLISSLVLQTPLESLDRNRTLDGITCGSEFCPSDLDRVNASALNPPSSEQIERLVGIYLGFGILGVLIAIFCLADGTLKETVKEGVCKNAFSAIAITGNIKFLLILPVLVFVGLKQSLMAGDFTQAYVSCELGIGWVGFTMLGLSLSNTVFAYITGRLQKFIGAVSMATVGFIIDLIVLLGMLLWHPSRSNIWLFFLWPAIRGIADAIWDNAMNTALGVCFVDQQDTAFAARGAWFGVGYAIAFALTNILCMDIKIFINFAALVVSTASIFTLYGLMKWKWSNNVDISKQNSREEVGTQL</sequence>
<feature type="transmembrane region" description="Helical" evidence="7">
    <location>
        <begin position="162"/>
        <end position="183"/>
    </location>
</feature>
<feature type="transmembrane region" description="Helical" evidence="7">
    <location>
        <begin position="78"/>
        <end position="95"/>
    </location>
</feature>
<reference evidence="8" key="1">
    <citation type="submission" date="2022-03" db="EMBL/GenBank/DDBJ databases">
        <authorList>
            <person name="Martin C."/>
        </authorList>
    </citation>
    <scope>NUCLEOTIDE SEQUENCE</scope>
</reference>
<comment type="subcellular location">
    <subcellularLocation>
        <location evidence="1">Membrane</location>
        <topology evidence="1">Multi-pass membrane protein</topology>
    </subcellularLocation>
</comment>
<feature type="transmembrane region" description="Helical" evidence="7">
    <location>
        <begin position="276"/>
        <end position="299"/>
    </location>
</feature>
<keyword evidence="4 7" id="KW-1133">Transmembrane helix</keyword>
<dbReference type="InterPro" id="IPR036259">
    <property type="entry name" value="MFS_trans_sf"/>
</dbReference>